<accession>A0A081RQG6</accession>
<keyword evidence="2" id="KW-0687">Ribonucleoprotein</keyword>
<dbReference type="Gene3D" id="2.30.30.100">
    <property type="match status" value="1"/>
</dbReference>
<evidence type="ECO:0000256" key="1">
    <source>
        <dbReference type="ARBA" id="ARBA00006850"/>
    </source>
</evidence>
<gene>
    <name evidence="4" type="ORF">AAA799N04_00131</name>
</gene>
<keyword evidence="5" id="KW-1185">Reference proteome</keyword>
<dbReference type="InterPro" id="IPR010920">
    <property type="entry name" value="LSM_dom_sf"/>
</dbReference>
<dbReference type="Pfam" id="PF01423">
    <property type="entry name" value="LSM"/>
    <property type="match status" value="1"/>
</dbReference>
<dbReference type="SMART" id="SM00651">
    <property type="entry name" value="Sm"/>
    <property type="match status" value="1"/>
</dbReference>
<sequence>MSSEIHKILDVCVNKKILIKLRNQTIIRGNLQTFDQHMNLVLTKAEDITEEKPKNLDRIILRGDNILIISLPEK</sequence>
<dbReference type="SUPFAM" id="SSF50182">
    <property type="entry name" value="Sm-like ribonucleoproteins"/>
    <property type="match status" value="1"/>
</dbReference>
<dbReference type="PROSITE" id="PS52002">
    <property type="entry name" value="SM"/>
    <property type="match status" value="1"/>
</dbReference>
<evidence type="ECO:0000313" key="5">
    <source>
        <dbReference type="Proteomes" id="UP000028059"/>
    </source>
</evidence>
<dbReference type="PANTHER" id="PTHR10553:SF5">
    <property type="entry name" value="U6 SNRNA-ASSOCIATED SM-LIKE PROTEIN LSM7"/>
    <property type="match status" value="1"/>
</dbReference>
<feature type="domain" description="Sm" evidence="3">
    <location>
        <begin position="4"/>
        <end position="74"/>
    </location>
</feature>
<evidence type="ECO:0000313" key="4">
    <source>
        <dbReference type="EMBL" id="KEQ57439.1"/>
    </source>
</evidence>
<comment type="similarity">
    <text evidence="1">Belongs to the snRNP Sm proteins family.</text>
</comment>
<evidence type="ECO:0000256" key="2">
    <source>
        <dbReference type="ARBA" id="ARBA00023274"/>
    </source>
</evidence>
<dbReference type="InterPro" id="IPR044641">
    <property type="entry name" value="Lsm7/SmG-like"/>
</dbReference>
<dbReference type="GO" id="GO:0003723">
    <property type="term" value="F:RNA binding"/>
    <property type="evidence" value="ECO:0007669"/>
    <property type="project" value="InterPro"/>
</dbReference>
<protein>
    <submittedName>
        <fullName evidence="4">Putative snRNP Sm-like protein</fullName>
    </submittedName>
</protein>
<comment type="caution">
    <text evidence="4">The sequence shown here is derived from an EMBL/GenBank/DDBJ whole genome shotgun (WGS) entry which is preliminary data.</text>
</comment>
<dbReference type="Proteomes" id="UP000028059">
    <property type="component" value="Unassembled WGS sequence"/>
</dbReference>
<dbReference type="GO" id="GO:1990904">
    <property type="term" value="C:ribonucleoprotein complex"/>
    <property type="evidence" value="ECO:0007669"/>
    <property type="project" value="UniProtKB-KW"/>
</dbReference>
<dbReference type="InterPro" id="IPR001163">
    <property type="entry name" value="Sm_dom_euk/arc"/>
</dbReference>
<name>A0A081RQG6_9ARCH</name>
<evidence type="ECO:0000259" key="3">
    <source>
        <dbReference type="PROSITE" id="PS52002"/>
    </source>
</evidence>
<reference evidence="4 5" key="1">
    <citation type="submission" date="2014-06" db="EMBL/GenBank/DDBJ databases">
        <authorList>
            <person name="Ngugi D.K."/>
            <person name="Blom J."/>
            <person name="Alam I."/>
            <person name="Rashid M."/>
            <person name="Ba Alawi W."/>
            <person name="Zhang G."/>
            <person name="Hikmawan T."/>
            <person name="Guan Y."/>
            <person name="Antunes A."/>
            <person name="Siam R."/>
            <person name="ElDorry H."/>
            <person name="Bajic V."/>
            <person name="Stingl U."/>
        </authorList>
    </citation>
    <scope>NUCLEOTIDE SEQUENCE [LARGE SCALE GENOMIC DNA]</scope>
    <source>
        <strain evidence="4">SCGC AAA799-N04</strain>
    </source>
</reference>
<dbReference type="InterPro" id="IPR047575">
    <property type="entry name" value="Sm"/>
</dbReference>
<proteinExistence type="inferred from homology"/>
<dbReference type="PANTHER" id="PTHR10553">
    <property type="entry name" value="SMALL NUCLEAR RIBONUCLEOPROTEIN"/>
    <property type="match status" value="1"/>
</dbReference>
<dbReference type="AlphaFoldDB" id="A0A081RQG6"/>
<dbReference type="EMBL" id="JOKN01000001">
    <property type="protein sequence ID" value="KEQ57439.1"/>
    <property type="molecule type" value="Genomic_DNA"/>
</dbReference>
<organism evidence="4 5">
    <name type="scientific">Marine Group I thaumarchaeote SCGC AAA799-N04</name>
    <dbReference type="NCBI Taxonomy" id="1502293"/>
    <lineage>
        <taxon>Archaea</taxon>
        <taxon>Nitrososphaerota</taxon>
        <taxon>Marine Group I</taxon>
    </lineage>
</organism>